<dbReference type="SUPFAM" id="SSF109709">
    <property type="entry name" value="KorB DNA-binding domain-like"/>
    <property type="match status" value="1"/>
</dbReference>
<dbReference type="Proteomes" id="UP000265742">
    <property type="component" value="Unassembled WGS sequence"/>
</dbReference>
<comment type="caution">
    <text evidence="4">The sequence shown here is derived from an EMBL/GenBank/DDBJ whole genome shotgun (WGS) entry which is preliminary data.</text>
</comment>
<dbReference type="GO" id="GO:0003677">
    <property type="term" value="F:DNA binding"/>
    <property type="evidence" value="ECO:0007669"/>
    <property type="project" value="InterPro"/>
</dbReference>
<organism evidence="4 5">
    <name type="scientific">Amnibacterium setariae</name>
    <dbReference type="NCBI Taxonomy" id="2306585"/>
    <lineage>
        <taxon>Bacteria</taxon>
        <taxon>Bacillati</taxon>
        <taxon>Actinomycetota</taxon>
        <taxon>Actinomycetes</taxon>
        <taxon>Micrococcales</taxon>
        <taxon>Microbacteriaceae</taxon>
        <taxon>Amnibacterium</taxon>
    </lineage>
</organism>
<evidence type="ECO:0000259" key="3">
    <source>
        <dbReference type="SMART" id="SM00470"/>
    </source>
</evidence>
<dbReference type="InterPro" id="IPR003115">
    <property type="entry name" value="ParB_N"/>
</dbReference>
<dbReference type="Gene3D" id="3.90.1530.30">
    <property type="match status" value="1"/>
</dbReference>
<evidence type="ECO:0000256" key="2">
    <source>
        <dbReference type="ARBA" id="ARBA00022829"/>
    </source>
</evidence>
<keyword evidence="2" id="KW-0159">Chromosome partition</keyword>
<evidence type="ECO:0000313" key="4">
    <source>
        <dbReference type="EMBL" id="RIX26484.1"/>
    </source>
</evidence>
<reference evidence="5" key="1">
    <citation type="submission" date="2018-09" db="EMBL/GenBank/DDBJ databases">
        <authorList>
            <person name="Kim I."/>
        </authorList>
    </citation>
    <scope>NUCLEOTIDE SEQUENCE [LARGE SCALE GENOMIC DNA]</scope>
    <source>
        <strain evidence="5">DD4a</strain>
    </source>
</reference>
<dbReference type="AlphaFoldDB" id="A0A3A1TU86"/>
<dbReference type="InterPro" id="IPR004437">
    <property type="entry name" value="ParB/RepB/Spo0J"/>
</dbReference>
<dbReference type="PANTHER" id="PTHR33375:SF1">
    <property type="entry name" value="CHROMOSOME-PARTITIONING PROTEIN PARB-RELATED"/>
    <property type="match status" value="1"/>
</dbReference>
<dbReference type="GO" id="GO:0007059">
    <property type="term" value="P:chromosome segregation"/>
    <property type="evidence" value="ECO:0007669"/>
    <property type="project" value="UniProtKB-KW"/>
</dbReference>
<dbReference type="InterPro" id="IPR036086">
    <property type="entry name" value="ParB/Sulfiredoxin_sf"/>
</dbReference>
<dbReference type="PANTHER" id="PTHR33375">
    <property type="entry name" value="CHROMOSOME-PARTITIONING PROTEIN PARB-RELATED"/>
    <property type="match status" value="1"/>
</dbReference>
<dbReference type="Pfam" id="PF02195">
    <property type="entry name" value="ParB_N"/>
    <property type="match status" value="1"/>
</dbReference>
<accession>A0A3A1TU86</accession>
<comment type="similarity">
    <text evidence="1">Belongs to the ParB family.</text>
</comment>
<dbReference type="NCBIfam" id="TIGR00180">
    <property type="entry name" value="parB_part"/>
    <property type="match status" value="1"/>
</dbReference>
<dbReference type="FunFam" id="1.10.10.2830:FF:000001">
    <property type="entry name" value="Chromosome partitioning protein ParB"/>
    <property type="match status" value="1"/>
</dbReference>
<dbReference type="GO" id="GO:0045881">
    <property type="term" value="P:positive regulation of sporulation resulting in formation of a cellular spore"/>
    <property type="evidence" value="ECO:0007669"/>
    <property type="project" value="TreeGrafter"/>
</dbReference>
<evidence type="ECO:0000313" key="5">
    <source>
        <dbReference type="Proteomes" id="UP000265742"/>
    </source>
</evidence>
<protein>
    <submittedName>
        <fullName evidence="4">ParB/RepB/Spo0J family partition protein</fullName>
    </submittedName>
</protein>
<dbReference type="SMART" id="SM00470">
    <property type="entry name" value="ParB"/>
    <property type="match status" value="1"/>
</dbReference>
<dbReference type="OrthoDB" id="3846919at2"/>
<dbReference type="InterPro" id="IPR041468">
    <property type="entry name" value="HTH_ParB/Spo0J"/>
</dbReference>
<dbReference type="SUPFAM" id="SSF110849">
    <property type="entry name" value="ParB/Sulfiredoxin"/>
    <property type="match status" value="1"/>
</dbReference>
<name>A0A3A1TU86_9MICO</name>
<gene>
    <name evidence="4" type="ORF">D1781_16240</name>
</gene>
<dbReference type="InterPro" id="IPR050336">
    <property type="entry name" value="Chromosome_partition/occlusion"/>
</dbReference>
<dbReference type="EMBL" id="QXTG01000003">
    <property type="protein sequence ID" value="RIX26484.1"/>
    <property type="molecule type" value="Genomic_DNA"/>
</dbReference>
<keyword evidence="5" id="KW-1185">Reference proteome</keyword>
<dbReference type="RefSeq" id="WP_119483559.1">
    <property type="nucleotide sequence ID" value="NZ_QXTG01000003.1"/>
</dbReference>
<evidence type="ECO:0000256" key="1">
    <source>
        <dbReference type="ARBA" id="ARBA00006295"/>
    </source>
</evidence>
<dbReference type="Gene3D" id="1.10.10.2830">
    <property type="match status" value="1"/>
</dbReference>
<dbReference type="Pfam" id="PF17762">
    <property type="entry name" value="HTH_ParB"/>
    <property type="match status" value="1"/>
</dbReference>
<feature type="domain" description="ParB-like N-terminal" evidence="3">
    <location>
        <begin position="99"/>
        <end position="186"/>
    </location>
</feature>
<dbReference type="GO" id="GO:0005694">
    <property type="term" value="C:chromosome"/>
    <property type="evidence" value="ECO:0007669"/>
    <property type="project" value="TreeGrafter"/>
</dbReference>
<sequence>MSTATTSLQFLLARAAVRSDALMHIVSRRDTGLLNPICAAHPIRSQKIDEWTSVPTDLSALCSDCAAIAAGIKGVPSIEVGIAVFLGGDTDGLPVSLLTEVPITSIDLAPTHARTSPGDVDDLIASVEQRGVVTPVLVRRVGARLEVIDGARRLCAAHKAGRTTVPAIVRESTDGDALLDSLVANLHRDDLNPIDLANAYEYAMQALGLTSKAELGRLLGISREQISNTIRLLALPEHLRERVAAGVITAQQARDLLRCPAGEEQDALADRFAADRATRGPGGRREQRPVDDQLAGIAQLLTGLLDAKVRIRAKGNSTEITIVVGQDERARVLEQLGVAA</sequence>
<proteinExistence type="inferred from homology"/>